<accession>A0AAD3TMM7</accession>
<dbReference type="Proteomes" id="UP001279734">
    <property type="component" value="Unassembled WGS sequence"/>
</dbReference>
<reference evidence="2" key="1">
    <citation type="submission" date="2023-05" db="EMBL/GenBank/DDBJ databases">
        <title>Nepenthes gracilis genome sequencing.</title>
        <authorList>
            <person name="Fukushima K."/>
        </authorList>
    </citation>
    <scope>NUCLEOTIDE SEQUENCE</scope>
    <source>
        <strain evidence="2">SING2019-196</strain>
    </source>
</reference>
<feature type="transmembrane region" description="Helical" evidence="1">
    <location>
        <begin position="32"/>
        <end position="54"/>
    </location>
</feature>
<evidence type="ECO:0000256" key="1">
    <source>
        <dbReference type="SAM" id="Phobius"/>
    </source>
</evidence>
<evidence type="ECO:0000313" key="2">
    <source>
        <dbReference type="EMBL" id="GMH32079.1"/>
    </source>
</evidence>
<comment type="caution">
    <text evidence="2">The sequence shown here is derived from an EMBL/GenBank/DDBJ whole genome shotgun (WGS) entry which is preliminary data.</text>
</comment>
<organism evidence="2 3">
    <name type="scientific">Nepenthes gracilis</name>
    <name type="common">Slender pitcher plant</name>
    <dbReference type="NCBI Taxonomy" id="150966"/>
    <lineage>
        <taxon>Eukaryota</taxon>
        <taxon>Viridiplantae</taxon>
        <taxon>Streptophyta</taxon>
        <taxon>Embryophyta</taxon>
        <taxon>Tracheophyta</taxon>
        <taxon>Spermatophyta</taxon>
        <taxon>Magnoliopsida</taxon>
        <taxon>eudicotyledons</taxon>
        <taxon>Gunneridae</taxon>
        <taxon>Pentapetalae</taxon>
        <taxon>Caryophyllales</taxon>
        <taxon>Nepenthaceae</taxon>
        <taxon>Nepenthes</taxon>
    </lineage>
</organism>
<gene>
    <name evidence="2" type="ORF">Nepgr_033923</name>
</gene>
<proteinExistence type="predicted"/>
<keyword evidence="1" id="KW-0472">Membrane</keyword>
<feature type="transmembrane region" description="Helical" evidence="1">
    <location>
        <begin position="60"/>
        <end position="84"/>
    </location>
</feature>
<protein>
    <submittedName>
        <fullName evidence="2">Uncharacterized protein</fullName>
    </submittedName>
</protein>
<sequence length="87" mass="9612">MSEGRPRCIGPTITAGALMEQIRCSRLLVKTLVRLILAFGGRAVAGALLALVYAGEFFDVILVLCWVMAPEFILFVFLSVRLFLLPR</sequence>
<dbReference type="EMBL" id="BSYO01000058">
    <property type="protein sequence ID" value="GMH32079.1"/>
    <property type="molecule type" value="Genomic_DNA"/>
</dbReference>
<keyword evidence="3" id="KW-1185">Reference proteome</keyword>
<keyword evidence="1" id="KW-1133">Transmembrane helix</keyword>
<evidence type="ECO:0000313" key="3">
    <source>
        <dbReference type="Proteomes" id="UP001279734"/>
    </source>
</evidence>
<dbReference type="AlphaFoldDB" id="A0AAD3TMM7"/>
<name>A0AAD3TMM7_NEPGR</name>
<keyword evidence="1" id="KW-0812">Transmembrane</keyword>